<reference evidence="19" key="1">
    <citation type="submission" date="2012-02" db="EMBL/GenBank/DDBJ databases">
        <title>The complete genome of Echinicola vietnamensis DSM 17526.</title>
        <authorList>
            <person name="Lucas S."/>
            <person name="Copeland A."/>
            <person name="Lapidus A."/>
            <person name="Glavina del Rio T."/>
            <person name="Dalin E."/>
            <person name="Tice H."/>
            <person name="Bruce D."/>
            <person name="Goodwin L."/>
            <person name="Pitluck S."/>
            <person name="Peters L."/>
            <person name="Ovchinnikova G."/>
            <person name="Teshima H."/>
            <person name="Kyrpides N."/>
            <person name="Mavromatis K."/>
            <person name="Ivanova N."/>
            <person name="Brettin T."/>
            <person name="Detter J.C."/>
            <person name="Han C."/>
            <person name="Larimer F."/>
            <person name="Land M."/>
            <person name="Hauser L."/>
            <person name="Markowitz V."/>
            <person name="Cheng J.-F."/>
            <person name="Hugenholtz P."/>
            <person name="Woyke T."/>
            <person name="Wu D."/>
            <person name="Brambilla E."/>
            <person name="Klenk H.-P."/>
            <person name="Eisen J.A."/>
        </authorList>
    </citation>
    <scope>NUCLEOTIDE SEQUENCE [LARGE SCALE GENOMIC DNA]</scope>
    <source>
        <strain evidence="19">DSM 17526 / LMG 23754 / KMM 6221</strain>
    </source>
</reference>
<dbReference type="InterPro" id="IPR054765">
    <property type="entry name" value="SLBB_dom"/>
</dbReference>
<dbReference type="GO" id="GO:0006811">
    <property type="term" value="P:monoatomic ion transport"/>
    <property type="evidence" value="ECO:0007669"/>
    <property type="project" value="UniProtKB-KW"/>
</dbReference>
<dbReference type="InterPro" id="IPR003715">
    <property type="entry name" value="Poly_export_N"/>
</dbReference>
<feature type="domain" description="Soluble ligand binding" evidence="16">
    <location>
        <begin position="586"/>
        <end position="632"/>
    </location>
</feature>
<dbReference type="Pfam" id="PF22461">
    <property type="entry name" value="SLBB_2"/>
    <property type="match status" value="1"/>
</dbReference>
<dbReference type="EMBL" id="CP003346">
    <property type="protein sequence ID" value="AGA80586.1"/>
    <property type="molecule type" value="Genomic_DNA"/>
</dbReference>
<dbReference type="PANTHER" id="PTHR33619">
    <property type="entry name" value="POLYSACCHARIDE EXPORT PROTEIN GFCE-RELATED"/>
    <property type="match status" value="1"/>
</dbReference>
<evidence type="ECO:0000256" key="9">
    <source>
        <dbReference type="ARBA" id="ARBA00023065"/>
    </source>
</evidence>
<dbReference type="GO" id="GO:0009279">
    <property type="term" value="C:cell outer membrane"/>
    <property type="evidence" value="ECO:0007669"/>
    <property type="project" value="UniProtKB-SubCell"/>
</dbReference>
<dbReference type="GO" id="GO:0046930">
    <property type="term" value="C:pore complex"/>
    <property type="evidence" value="ECO:0007669"/>
    <property type="project" value="UniProtKB-KW"/>
</dbReference>
<evidence type="ECO:0000256" key="12">
    <source>
        <dbReference type="ARBA" id="ARBA00023139"/>
    </source>
</evidence>
<comment type="similarity">
    <text evidence="2">Belongs to the BexD/CtrA/VexA family.</text>
</comment>
<evidence type="ECO:0000256" key="1">
    <source>
        <dbReference type="ARBA" id="ARBA00004571"/>
    </source>
</evidence>
<evidence type="ECO:0000256" key="10">
    <source>
        <dbReference type="ARBA" id="ARBA00023114"/>
    </source>
</evidence>
<keyword evidence="14" id="KW-0449">Lipoprotein</keyword>
<evidence type="ECO:0000256" key="3">
    <source>
        <dbReference type="ARBA" id="ARBA00022448"/>
    </source>
</evidence>
<keyword evidence="10" id="KW-0626">Porin</keyword>
<organism evidence="18 19">
    <name type="scientific">Echinicola vietnamensis (strain DSM 17526 / LMG 23754 / KMM 6221)</name>
    <dbReference type="NCBI Taxonomy" id="926556"/>
    <lineage>
        <taxon>Bacteria</taxon>
        <taxon>Pseudomonadati</taxon>
        <taxon>Bacteroidota</taxon>
        <taxon>Cytophagia</taxon>
        <taxon>Cytophagales</taxon>
        <taxon>Cyclobacteriaceae</taxon>
        <taxon>Echinicola</taxon>
    </lineage>
</organism>
<feature type="domain" description="SLBB" evidence="17">
    <location>
        <begin position="400"/>
        <end position="479"/>
    </location>
</feature>
<dbReference type="Pfam" id="PF10531">
    <property type="entry name" value="SLBB"/>
    <property type="match status" value="4"/>
</dbReference>
<dbReference type="STRING" id="926556.Echvi_4402"/>
<dbReference type="InterPro" id="IPR019554">
    <property type="entry name" value="Soluble_ligand-bd"/>
</dbReference>
<proteinExistence type="inferred from homology"/>
<keyword evidence="3" id="KW-0813">Transport</keyword>
<evidence type="ECO:0000256" key="8">
    <source>
        <dbReference type="ARBA" id="ARBA00023047"/>
    </source>
</evidence>
<evidence type="ECO:0000313" key="18">
    <source>
        <dbReference type="EMBL" id="AGA80586.1"/>
    </source>
</evidence>
<dbReference type="GO" id="GO:0015288">
    <property type="term" value="F:porin activity"/>
    <property type="evidence" value="ECO:0007669"/>
    <property type="project" value="UniProtKB-KW"/>
</dbReference>
<sequence>MSINIKAFSLTLIMFIISIALHAQSLSDIKSVKVDQLTDAQIATIVQKAEEQGISKSQIPALAEERGMPAMEASKLATRINQLNSAGVSADEANSGTMAQRQLTDTARIGRDRSEADSLSEEEKKIFGYGLFHNKKLNFSPNLNIPTPQSYVIGTGDQLLIDIYGDSQQSYDLSVNPEGRVYIPNVGPINVGGSTIQAATARIKRELSSIYADLNSSNPRTFMQIRLGNIRSIQVAMVGELQNPGDYTLPSFASVFNALYAAGGPNRQGSFRNIRVFRDSRQIAEVDVYEFLMNGNQQQNVRLQDNDVIMVPAVETRVEVQGPVRREGLFEIQADEDINDLIRYAGGFKSEAYTGRVAVRRVSDQAREVADVSKEAFGSFKVKDGDIFLIGKKLERFENRVQISGAVFHPGEFALFEGMTVKDLIDKAEGLRGEAFLNRATLYRTQQDMTLEIVPVDVKGVVNGTAQDIILQREDVLHIPSKYDLKEEYYVKISGEVNRPGAFAFADNMTVEDLVLKAGGFKESASDAYIEVARRVKDRTNGQIAEIFTIDIDENLEIDSGDEEVVLEPFDHIIIRRSPGFQREKMVRVEGEVNYPGQYTISTANERISDLLKRAGGMNQFAYAKGAKLIRRTEYFVPKSDNEVRSENLREVKENLVKEEGKNTEAEVNMLNRIDKKINDKGGDISNQKGLAADEFRAERVTDVSQSDSTRAAKVEFKTQEMVGIDLLKILENPGSDQDLILQEGDILSIPKELQTIRMRGEVLFPTSARFESGKSFKGYISKAGGFTDNARKGKSYVIYANGDVKRTKNFIFFKDYPKMEPGAEIIVPEKPEREPMSATNWIGLASSLATLGILIDRLAE</sequence>
<feature type="domain" description="Soluble ligand binding" evidence="16">
    <location>
        <begin position="235"/>
        <end position="281"/>
    </location>
</feature>
<dbReference type="HOGENOM" id="CLU_011447_1_0_10"/>
<keyword evidence="19" id="KW-1185">Reference proteome</keyword>
<dbReference type="PATRIC" id="fig|926556.3.peg.4650"/>
<dbReference type="Gene3D" id="3.10.560.10">
    <property type="entry name" value="Outer membrane lipoprotein wza domain like"/>
    <property type="match status" value="6"/>
</dbReference>
<evidence type="ECO:0000256" key="11">
    <source>
        <dbReference type="ARBA" id="ARBA00023136"/>
    </source>
</evidence>
<feature type="domain" description="Soluble ligand binding" evidence="16">
    <location>
        <begin position="490"/>
        <end position="543"/>
    </location>
</feature>
<evidence type="ECO:0000256" key="7">
    <source>
        <dbReference type="ARBA" id="ARBA00022729"/>
    </source>
</evidence>
<keyword evidence="13" id="KW-0998">Cell outer membrane</keyword>
<evidence type="ECO:0000313" key="19">
    <source>
        <dbReference type="Proteomes" id="UP000010796"/>
    </source>
</evidence>
<evidence type="ECO:0000256" key="6">
    <source>
        <dbReference type="ARBA" id="ARBA00022692"/>
    </source>
</evidence>
<dbReference type="RefSeq" id="WP_015268109.1">
    <property type="nucleotide sequence ID" value="NC_019904.1"/>
</dbReference>
<comment type="subcellular location">
    <subcellularLocation>
        <location evidence="1">Cell outer membrane</location>
        <topology evidence="1">Multi-pass membrane protein</topology>
    </subcellularLocation>
</comment>
<evidence type="ECO:0000256" key="5">
    <source>
        <dbReference type="ARBA" id="ARBA00022597"/>
    </source>
</evidence>
<evidence type="ECO:0000256" key="4">
    <source>
        <dbReference type="ARBA" id="ARBA00022452"/>
    </source>
</evidence>
<dbReference type="OrthoDB" id="9808948at2"/>
<dbReference type="eggNOG" id="COG1596">
    <property type="taxonomic scope" value="Bacteria"/>
</dbReference>
<keyword evidence="8" id="KW-0625">Polysaccharide transport</keyword>
<protein>
    <submittedName>
        <fullName evidence="18">Periplasmic protein involved in polysaccharide export</fullName>
    </submittedName>
</protein>
<evidence type="ECO:0000259" key="17">
    <source>
        <dbReference type="Pfam" id="PF22461"/>
    </source>
</evidence>
<evidence type="ECO:0000256" key="2">
    <source>
        <dbReference type="ARBA" id="ARBA00009450"/>
    </source>
</evidence>
<evidence type="ECO:0000256" key="13">
    <source>
        <dbReference type="ARBA" id="ARBA00023237"/>
    </source>
</evidence>
<accession>L0G6H2</accession>
<keyword evidence="12" id="KW-0564">Palmitate</keyword>
<dbReference type="Pfam" id="PF02563">
    <property type="entry name" value="Poly_export"/>
    <property type="match status" value="1"/>
</dbReference>
<keyword evidence="7" id="KW-0732">Signal</keyword>
<dbReference type="Proteomes" id="UP000010796">
    <property type="component" value="Chromosome"/>
</dbReference>
<keyword evidence="4" id="KW-1134">Transmembrane beta strand</keyword>
<keyword evidence="5" id="KW-0762">Sugar transport</keyword>
<dbReference type="InterPro" id="IPR049712">
    <property type="entry name" value="Poly_export"/>
</dbReference>
<dbReference type="PANTHER" id="PTHR33619:SF3">
    <property type="entry name" value="POLYSACCHARIDE EXPORT PROTEIN GFCE-RELATED"/>
    <property type="match status" value="1"/>
</dbReference>
<name>L0G6H2_ECHVK</name>
<evidence type="ECO:0000259" key="15">
    <source>
        <dbReference type="Pfam" id="PF02563"/>
    </source>
</evidence>
<dbReference type="KEGG" id="evi:Echvi_4402"/>
<gene>
    <name evidence="18" type="ordered locus">Echvi_4402</name>
</gene>
<dbReference type="AlphaFoldDB" id="L0G6H2"/>
<dbReference type="GO" id="GO:0015159">
    <property type="term" value="F:polysaccharide transmembrane transporter activity"/>
    <property type="evidence" value="ECO:0007669"/>
    <property type="project" value="InterPro"/>
</dbReference>
<keyword evidence="9" id="KW-0406">Ion transport</keyword>
<keyword evidence="11" id="KW-0472">Membrane</keyword>
<evidence type="ECO:0000256" key="14">
    <source>
        <dbReference type="ARBA" id="ARBA00023288"/>
    </source>
</evidence>
<evidence type="ECO:0000259" key="16">
    <source>
        <dbReference type="Pfam" id="PF10531"/>
    </source>
</evidence>
<dbReference type="Gene3D" id="3.30.1950.10">
    <property type="entry name" value="wza like domain"/>
    <property type="match status" value="1"/>
</dbReference>
<feature type="domain" description="Polysaccharide export protein N-terminal" evidence="15">
    <location>
        <begin position="146"/>
        <end position="212"/>
    </location>
</feature>
<keyword evidence="6" id="KW-0812">Transmembrane</keyword>
<feature type="domain" description="Soluble ligand binding" evidence="16">
    <location>
        <begin position="318"/>
        <end position="362"/>
    </location>
</feature>